<organism evidence="3 4">
    <name type="scientific">Halorubrum saccharovorum</name>
    <dbReference type="NCBI Taxonomy" id="2248"/>
    <lineage>
        <taxon>Archaea</taxon>
        <taxon>Methanobacteriati</taxon>
        <taxon>Methanobacteriota</taxon>
        <taxon>Stenosarchaea group</taxon>
        <taxon>Halobacteria</taxon>
        <taxon>Halobacteriales</taxon>
        <taxon>Haloferacaceae</taxon>
        <taxon>Halorubrum</taxon>
    </lineage>
</organism>
<evidence type="ECO:0000259" key="2">
    <source>
        <dbReference type="Pfam" id="PF07853"/>
    </source>
</evidence>
<dbReference type="InterPro" id="IPR012867">
    <property type="entry name" value="DUF1648"/>
</dbReference>
<dbReference type="InterPro" id="IPR025962">
    <property type="entry name" value="SdpI/YhfL"/>
</dbReference>
<feature type="transmembrane region" description="Helical" evidence="1">
    <location>
        <begin position="88"/>
        <end position="107"/>
    </location>
</feature>
<proteinExistence type="predicted"/>
<accession>A0A081EV21</accession>
<dbReference type="Pfam" id="PF13630">
    <property type="entry name" value="SdpI"/>
    <property type="match status" value="1"/>
</dbReference>
<dbReference type="PANTHER" id="PTHR37810:SF5">
    <property type="entry name" value="IMMUNITY PROTEIN SDPI"/>
    <property type="match status" value="1"/>
</dbReference>
<gene>
    <name evidence="3" type="ORF">FK85_04580</name>
</gene>
<feature type="transmembrane region" description="Helical" evidence="1">
    <location>
        <begin position="113"/>
        <end position="134"/>
    </location>
</feature>
<keyword evidence="4" id="KW-1185">Reference proteome</keyword>
<dbReference type="Pfam" id="PF07853">
    <property type="entry name" value="DUF1648"/>
    <property type="match status" value="1"/>
</dbReference>
<feature type="transmembrane region" description="Helical" evidence="1">
    <location>
        <begin position="48"/>
        <end position="67"/>
    </location>
</feature>
<sequence length="225" mass="24016">MRSVHRLAVAAGLVAIAAALSVVAAPSLPERVVTNWDAAGRPAGTLSRTAAVWLPPALMAGLVLLLAALPRVDPLRENVAAFRPTYDWFVVVLTAFLFVVHAGILAFNLGYEFPFTSLLVAAVSLLVYYVGAVLPRTERNWFMGIRTPWTLSSDAVWDRTHRLGGRLFKLAAVVGVAGLAFGEYAVYLLVVSVVTVALVTAAYSYVLYARLEQDGDGSVGPGSES</sequence>
<name>A0A081EV21_9EURY</name>
<evidence type="ECO:0000313" key="3">
    <source>
        <dbReference type="EMBL" id="KDS91259.1"/>
    </source>
</evidence>
<keyword evidence="1" id="KW-0472">Membrane</keyword>
<dbReference type="Proteomes" id="UP000053331">
    <property type="component" value="Unassembled WGS sequence"/>
</dbReference>
<dbReference type="PANTHER" id="PTHR37810">
    <property type="entry name" value="IMMUNITY PROTEIN SDPI"/>
    <property type="match status" value="1"/>
</dbReference>
<protein>
    <recommendedName>
        <fullName evidence="2">DUF1648 domain-containing protein</fullName>
    </recommendedName>
</protein>
<dbReference type="GO" id="GO:0009636">
    <property type="term" value="P:response to toxic substance"/>
    <property type="evidence" value="ECO:0007669"/>
    <property type="project" value="TreeGrafter"/>
</dbReference>
<comment type="caution">
    <text evidence="3">The sequence shown here is derived from an EMBL/GenBank/DDBJ whole genome shotgun (WGS) entry which is preliminary data.</text>
</comment>
<keyword evidence="1" id="KW-1133">Transmembrane helix</keyword>
<dbReference type="OrthoDB" id="102247at2157"/>
<dbReference type="RefSeq" id="WP_050026859.1">
    <property type="nucleotide sequence ID" value="NZ_JNFH02000109.1"/>
</dbReference>
<dbReference type="EMBL" id="JNFH02000109">
    <property type="protein sequence ID" value="KDS91259.1"/>
    <property type="molecule type" value="Genomic_DNA"/>
</dbReference>
<dbReference type="AlphaFoldDB" id="A0A081EV21"/>
<keyword evidence="1" id="KW-0812">Transmembrane</keyword>
<feature type="transmembrane region" description="Helical" evidence="1">
    <location>
        <begin position="163"/>
        <end position="181"/>
    </location>
</feature>
<feature type="transmembrane region" description="Helical" evidence="1">
    <location>
        <begin position="187"/>
        <end position="208"/>
    </location>
</feature>
<evidence type="ECO:0000256" key="1">
    <source>
        <dbReference type="SAM" id="Phobius"/>
    </source>
</evidence>
<feature type="domain" description="DUF1648" evidence="2">
    <location>
        <begin position="13"/>
        <end position="59"/>
    </location>
</feature>
<reference evidence="3 4" key="1">
    <citation type="journal article" date="2015" name="Genome Announc.">
        <title>Draft genome sequence of a Halorubrum H3 strain isolated from the burlinskoye salt lake (Altai Krai, Russia).</title>
        <authorList>
            <person name="Rozanov A.S."/>
            <person name="Bryanskaya A.V."/>
            <person name="Malup T.K."/>
            <person name="Kotenko A.V."/>
            <person name="Peltek S.E."/>
        </authorList>
    </citation>
    <scope>NUCLEOTIDE SEQUENCE [LARGE SCALE GENOMIC DNA]</scope>
    <source>
        <strain evidence="3 4">H3</strain>
    </source>
</reference>
<dbReference type="PIRSF" id="PIRSF038959">
    <property type="entry name" value="SdpI"/>
    <property type="match status" value="1"/>
</dbReference>
<evidence type="ECO:0000313" key="4">
    <source>
        <dbReference type="Proteomes" id="UP000053331"/>
    </source>
</evidence>
<dbReference type="InterPro" id="IPR026272">
    <property type="entry name" value="SdpI"/>
</dbReference>